<comment type="similarity">
    <text evidence="1">Belongs to the peptidase C48 family.</text>
</comment>
<dbReference type="Gene3D" id="3.30.310.130">
    <property type="entry name" value="Ubiquitin-related"/>
    <property type="match status" value="1"/>
</dbReference>
<sequence length="941" mass="106141">MTRHSSSSSTNKFDVFEMGEEDDRIEKTSHKLMRKFLNPSAKAPITKYQFLEVFARGSETTLKNSVPTDPINIDDEVSSESDEEEAKCLPEKVTVTNENKPVEVDEGGGTDAGAGVDYEIIYDNPGSIDTSQQRECADKEITGIDDFVISDFDLKYQQIDVVSDSDSVESDFDLKNQLIDVVSDSEDHDNDCQISSPIPTSTHLEIEVPLEDQLVEHGSTAFKIDNIKKVVQVFPAFIQCEDLYSTRSRLIFSWSSLILEGSTSNGTGGAFKIEWACEDIIKIESYWSGEVETAMINLLLKSKDSTEAGNINKKPGFKRLRFGVHDPRWSKAEEAIKLLDLRYADIWSTTFDIDADKNQSVSPLEQYSLFSQKHYFSIFDEAFDEVIYPKGEPDAVSISKRDVELLQPETFINDTIIDFYIKYLQNKIPPGEQGRFHFFNSFFFRKLADLDKDPSSACEGRAAFLRVRKWTRRVNLFEKDYIIIPINYSLHWSLIVICHPGEVVCFRDEEIEESPKVPCILHMDSLRGSHKGLKNVFQSYLCEEWKERHSNVVDDVASKFLHLRFISLELPQQENFYDCGLFLLHYVEHFLVEAPVNFNPFKITKFSNFLTSNWFPPLEASLKRSRIHNLIYNITNDNSLKAPADCLDKGHSSEEPAIIKHKVGADSQGESCYPVMCQGKNPYISTTEQATNNIQFPPTSPLKVASSSREPGLVFPALQVGLANSDSSNSLQMSACYQRGFMSPIEETEECWEETTSLSLDTENPQGAILASDFLSTSYISDDHKAPATSLGTSENFEGAVEGHSYLRSLTSVSWNTSKIGAHEDQPHKKTEWSDSADKANAIEHFSISSEEVVQDSQESNDVDVSVKSHSSVQGNMNSVSDQFFDLEQKVSVGDDTLISKKEPLTPATAKRDNKRSKQMNVSRRRLTRSMSKKSCFMSCD</sequence>
<feature type="domain" description="Ubiquitin-like protease family profile" evidence="8">
    <location>
        <begin position="396"/>
        <end position="590"/>
    </location>
</feature>
<gene>
    <name evidence="9" type="ORF">RIF29_41578</name>
</gene>
<dbReference type="GO" id="GO:0006508">
    <property type="term" value="P:proteolysis"/>
    <property type="evidence" value="ECO:0007669"/>
    <property type="project" value="UniProtKB-KW"/>
</dbReference>
<dbReference type="InterPro" id="IPR003653">
    <property type="entry name" value="Peptidase_C48_C"/>
</dbReference>
<dbReference type="EMBL" id="JAYWIO010000008">
    <property type="protein sequence ID" value="KAK7246708.1"/>
    <property type="molecule type" value="Genomic_DNA"/>
</dbReference>
<dbReference type="FunFam" id="3.30.310.130:FF:000006">
    <property type="entry name" value="Probable ubiquitin-like-specific protease 2B"/>
    <property type="match status" value="1"/>
</dbReference>
<dbReference type="Proteomes" id="UP001372338">
    <property type="component" value="Unassembled WGS sequence"/>
</dbReference>
<evidence type="ECO:0000259" key="8">
    <source>
        <dbReference type="PROSITE" id="PS50600"/>
    </source>
</evidence>
<evidence type="ECO:0000256" key="6">
    <source>
        <dbReference type="ARBA" id="ARBA00057729"/>
    </source>
</evidence>
<accession>A0AAN9HVF8</accession>
<dbReference type="Gene3D" id="1.10.418.20">
    <property type="match status" value="1"/>
</dbReference>
<evidence type="ECO:0000256" key="2">
    <source>
        <dbReference type="ARBA" id="ARBA00022670"/>
    </source>
</evidence>
<proteinExistence type="inferred from homology"/>
<comment type="function">
    <text evidence="6">Protease that catalyzes two essential functions in the SUMO pathway: processing of full-length SUMOs to their mature forms and deconjugation of SUMO from targeted proteins.</text>
</comment>
<keyword evidence="3" id="KW-0833">Ubl conjugation pathway</keyword>
<comment type="caution">
    <text evidence="9">The sequence shown here is derived from an EMBL/GenBank/DDBJ whole genome shotgun (WGS) entry which is preliminary data.</text>
</comment>
<evidence type="ECO:0000256" key="3">
    <source>
        <dbReference type="ARBA" id="ARBA00022786"/>
    </source>
</evidence>
<organism evidence="9 10">
    <name type="scientific">Crotalaria pallida</name>
    <name type="common">Smooth rattlebox</name>
    <name type="synonym">Crotalaria striata</name>
    <dbReference type="NCBI Taxonomy" id="3830"/>
    <lineage>
        <taxon>Eukaryota</taxon>
        <taxon>Viridiplantae</taxon>
        <taxon>Streptophyta</taxon>
        <taxon>Embryophyta</taxon>
        <taxon>Tracheophyta</taxon>
        <taxon>Spermatophyta</taxon>
        <taxon>Magnoliopsida</taxon>
        <taxon>eudicotyledons</taxon>
        <taxon>Gunneridae</taxon>
        <taxon>Pentapetalae</taxon>
        <taxon>rosids</taxon>
        <taxon>fabids</taxon>
        <taxon>Fabales</taxon>
        <taxon>Fabaceae</taxon>
        <taxon>Papilionoideae</taxon>
        <taxon>50 kb inversion clade</taxon>
        <taxon>genistoids sensu lato</taxon>
        <taxon>core genistoids</taxon>
        <taxon>Crotalarieae</taxon>
        <taxon>Crotalaria</taxon>
    </lineage>
</organism>
<dbReference type="SUPFAM" id="SSF54001">
    <property type="entry name" value="Cysteine proteinases"/>
    <property type="match status" value="1"/>
</dbReference>
<feature type="compositionally biased region" description="Basic residues" evidence="7">
    <location>
        <begin position="913"/>
        <end position="932"/>
    </location>
</feature>
<evidence type="ECO:0000256" key="4">
    <source>
        <dbReference type="ARBA" id="ARBA00022801"/>
    </source>
</evidence>
<evidence type="ECO:0000256" key="7">
    <source>
        <dbReference type="SAM" id="MobiDB-lite"/>
    </source>
</evidence>
<dbReference type="GO" id="GO:0008234">
    <property type="term" value="F:cysteine-type peptidase activity"/>
    <property type="evidence" value="ECO:0007669"/>
    <property type="project" value="UniProtKB-KW"/>
</dbReference>
<dbReference type="PROSITE" id="PS50600">
    <property type="entry name" value="ULP_PROTEASE"/>
    <property type="match status" value="1"/>
</dbReference>
<dbReference type="PANTHER" id="PTHR47764">
    <property type="entry name" value="UBIQUITIN-LIKE-SPECIFIC PROTEASE 2B-RELATED"/>
    <property type="match status" value="1"/>
</dbReference>
<dbReference type="PANTHER" id="PTHR47764:SF12">
    <property type="entry name" value="ULP1 PROTEASE FAMILY, CARBOXY-TERMINAL DOMAIN PROTEIN"/>
    <property type="match status" value="1"/>
</dbReference>
<keyword evidence="10" id="KW-1185">Reference proteome</keyword>
<evidence type="ECO:0000313" key="9">
    <source>
        <dbReference type="EMBL" id="KAK7246708.1"/>
    </source>
</evidence>
<keyword evidence="4" id="KW-0378">Hydrolase</keyword>
<evidence type="ECO:0000256" key="1">
    <source>
        <dbReference type="ARBA" id="ARBA00005234"/>
    </source>
</evidence>
<dbReference type="AlphaFoldDB" id="A0AAN9HVF8"/>
<dbReference type="InterPro" id="IPR057375">
    <property type="entry name" value="ULP2A/B_PH"/>
</dbReference>
<dbReference type="InterPro" id="IPR038765">
    <property type="entry name" value="Papain-like_cys_pep_sf"/>
</dbReference>
<keyword evidence="5" id="KW-0788">Thiol protease</keyword>
<keyword evidence="2" id="KW-0645">Protease</keyword>
<dbReference type="Pfam" id="PF02902">
    <property type="entry name" value="Peptidase_C48"/>
    <property type="match status" value="1"/>
</dbReference>
<feature type="region of interest" description="Disordered" evidence="7">
    <location>
        <begin position="898"/>
        <end position="941"/>
    </location>
</feature>
<reference evidence="9 10" key="1">
    <citation type="submission" date="2024-01" db="EMBL/GenBank/DDBJ databases">
        <title>The genomes of 5 underutilized Papilionoideae crops provide insights into root nodulation and disease resistanc.</title>
        <authorList>
            <person name="Yuan L."/>
        </authorList>
    </citation>
    <scope>NUCLEOTIDE SEQUENCE [LARGE SCALE GENOMIC DNA]</scope>
    <source>
        <strain evidence="9">ZHUSHIDOU_FW_LH</strain>
        <tissue evidence="9">Leaf</tissue>
    </source>
</reference>
<dbReference type="Pfam" id="PF25352">
    <property type="entry name" value="PH_ULP"/>
    <property type="match status" value="1"/>
</dbReference>
<protein>
    <recommendedName>
        <fullName evidence="8">Ubiquitin-like protease family profile domain-containing protein</fullName>
    </recommendedName>
</protein>
<evidence type="ECO:0000313" key="10">
    <source>
        <dbReference type="Proteomes" id="UP001372338"/>
    </source>
</evidence>
<evidence type="ECO:0000256" key="5">
    <source>
        <dbReference type="ARBA" id="ARBA00022807"/>
    </source>
</evidence>
<name>A0AAN9HVF8_CROPI</name>